<dbReference type="AlphaFoldDB" id="A0A9P4X989"/>
<sequence>MTSRGSSVIDSLQHSVYAVYAEFQIDEASSRPSSDAAAVGFHGTMANPPKQCGECTRSMSVWRLAQ</sequence>
<evidence type="ECO:0000313" key="2">
    <source>
        <dbReference type="EMBL" id="KAF3063151.1"/>
    </source>
</evidence>
<evidence type="ECO:0000256" key="1">
    <source>
        <dbReference type="SAM" id="MobiDB-lite"/>
    </source>
</evidence>
<proteinExistence type="predicted"/>
<dbReference type="EMBL" id="QLNT01000020">
    <property type="protein sequence ID" value="KAF3063151.1"/>
    <property type="molecule type" value="Genomic_DNA"/>
</dbReference>
<reference evidence="2 3" key="1">
    <citation type="submission" date="2018-06" db="EMBL/GenBank/DDBJ databases">
        <title>Genome analysis of cellulolytic fungus Trichoderma lentiforme CFAM-422.</title>
        <authorList>
            <person name="Steindorff A.S."/>
            <person name="Formighieri E.F."/>
            <person name="Midorikawa G.E.O."/>
            <person name="Tamietti M.S."/>
            <person name="Ramos E.Z."/>
            <person name="Silva A.S."/>
            <person name="Bon E.P.S."/>
            <person name="Mendes T.D."/>
            <person name="Damaso M.C.T."/>
            <person name="Favaro L.C.L."/>
        </authorList>
    </citation>
    <scope>NUCLEOTIDE SEQUENCE [LARGE SCALE GENOMIC DNA]</scope>
    <source>
        <strain evidence="2 3">CFAM-422</strain>
    </source>
</reference>
<dbReference type="Proteomes" id="UP000801864">
    <property type="component" value="Unassembled WGS sequence"/>
</dbReference>
<comment type="caution">
    <text evidence="2">The sequence shown here is derived from an EMBL/GenBank/DDBJ whole genome shotgun (WGS) entry which is preliminary data.</text>
</comment>
<name>A0A9P4X989_9HYPO</name>
<keyword evidence="3" id="KW-1185">Reference proteome</keyword>
<protein>
    <submittedName>
        <fullName evidence="2">Uncharacterized protein</fullName>
    </submittedName>
</protein>
<evidence type="ECO:0000313" key="3">
    <source>
        <dbReference type="Proteomes" id="UP000801864"/>
    </source>
</evidence>
<accession>A0A9P4X989</accession>
<gene>
    <name evidence="2" type="ORF">CFAM422_010254</name>
</gene>
<organism evidence="2 3">
    <name type="scientific">Trichoderma lentiforme</name>
    <dbReference type="NCBI Taxonomy" id="1567552"/>
    <lineage>
        <taxon>Eukaryota</taxon>
        <taxon>Fungi</taxon>
        <taxon>Dikarya</taxon>
        <taxon>Ascomycota</taxon>
        <taxon>Pezizomycotina</taxon>
        <taxon>Sordariomycetes</taxon>
        <taxon>Hypocreomycetidae</taxon>
        <taxon>Hypocreales</taxon>
        <taxon>Hypocreaceae</taxon>
        <taxon>Trichoderma</taxon>
    </lineage>
</organism>
<feature type="region of interest" description="Disordered" evidence="1">
    <location>
        <begin position="29"/>
        <end position="52"/>
    </location>
</feature>